<evidence type="ECO:0000313" key="1">
    <source>
        <dbReference type="EMBL" id="POM80629.1"/>
    </source>
</evidence>
<dbReference type="OrthoDB" id="102977at2759"/>
<organism evidence="1 2">
    <name type="scientific">Phytophthora palmivora</name>
    <dbReference type="NCBI Taxonomy" id="4796"/>
    <lineage>
        <taxon>Eukaryota</taxon>
        <taxon>Sar</taxon>
        <taxon>Stramenopiles</taxon>
        <taxon>Oomycota</taxon>
        <taxon>Peronosporomycetes</taxon>
        <taxon>Peronosporales</taxon>
        <taxon>Peronosporaceae</taxon>
        <taxon>Phytophthora</taxon>
    </lineage>
</organism>
<gene>
    <name evidence="1" type="ORF">PHPALM_1508</name>
</gene>
<dbReference type="EMBL" id="NCKW01000359">
    <property type="protein sequence ID" value="POM80629.1"/>
    <property type="molecule type" value="Genomic_DNA"/>
</dbReference>
<evidence type="ECO:0000313" key="2">
    <source>
        <dbReference type="Proteomes" id="UP000237271"/>
    </source>
</evidence>
<protein>
    <submittedName>
        <fullName evidence="1">Uncharacterized protein</fullName>
    </submittedName>
</protein>
<dbReference type="Proteomes" id="UP000237271">
    <property type="component" value="Unassembled WGS sequence"/>
</dbReference>
<reference evidence="1 2" key="1">
    <citation type="journal article" date="2017" name="Genome Biol. Evol.">
        <title>Phytophthora megakarya and P. palmivora, closely related causal agents of cacao black pod rot, underwent increases in genome sizes and gene numbers by different mechanisms.</title>
        <authorList>
            <person name="Ali S.S."/>
            <person name="Shao J."/>
            <person name="Lary D.J."/>
            <person name="Kronmiller B."/>
            <person name="Shen D."/>
            <person name="Strem M.D."/>
            <person name="Amoako-Attah I."/>
            <person name="Akrofi A.Y."/>
            <person name="Begoude B.A."/>
            <person name="Ten Hoopen G.M."/>
            <person name="Coulibaly K."/>
            <person name="Kebe B.I."/>
            <person name="Melnick R.L."/>
            <person name="Guiltinan M.J."/>
            <person name="Tyler B.M."/>
            <person name="Meinhardt L.W."/>
            <person name="Bailey B.A."/>
        </authorList>
    </citation>
    <scope>NUCLEOTIDE SEQUENCE [LARGE SCALE GENOMIC DNA]</scope>
    <source>
        <strain evidence="2">sbr112.9</strain>
    </source>
</reference>
<name>A0A2P4YS83_9STRA</name>
<dbReference type="AlphaFoldDB" id="A0A2P4YS83"/>
<keyword evidence="2" id="KW-1185">Reference proteome</keyword>
<comment type="caution">
    <text evidence="1">The sequence shown here is derived from an EMBL/GenBank/DDBJ whole genome shotgun (WGS) entry which is preliminary data.</text>
</comment>
<proteinExistence type="predicted"/>
<sequence>MFAYELEGLKRLNIKMVYITNISNPKNMKLVAQQYNVGIDTLKKHTSPDYKADPKYRFYQGNHVESHLYEGIQPVEFYDKLENVLASQKSAFKINIALGYNRVSRTDDSDTRYFHPKLSNTSVKADIRKKVISEIRSMELADKLNYPKSGYLVKAITGFKIFIYQREHALGDSEAVIPKIIRDNKSVINFPKTNNKCVFHCIAYDKHEVPRKDPRRIQALVKQTFKQYCSYKDINYTLSLFRSFKPIDFLQFDELEDYFQLSINVFTMDVEI</sequence>
<accession>A0A2P4YS83</accession>